<feature type="domain" description="Glucose-methanol-choline oxidoreductase N-terminal" evidence="6">
    <location>
        <begin position="83"/>
        <end position="106"/>
    </location>
</feature>
<evidence type="ECO:0000256" key="3">
    <source>
        <dbReference type="ARBA" id="ARBA00022630"/>
    </source>
</evidence>
<name>A0ABT0K6A6_9ACTN</name>
<protein>
    <submittedName>
        <fullName evidence="8">FAD-dependent oxidoreductase</fullName>
    </submittedName>
</protein>
<dbReference type="SUPFAM" id="SSF51905">
    <property type="entry name" value="FAD/NAD(P)-binding domain"/>
    <property type="match status" value="1"/>
</dbReference>
<dbReference type="InterPro" id="IPR012132">
    <property type="entry name" value="GMC_OxRdtase"/>
</dbReference>
<feature type="domain" description="Glucose-methanol-choline oxidoreductase N-terminal" evidence="7">
    <location>
        <begin position="256"/>
        <end position="270"/>
    </location>
</feature>
<gene>
    <name evidence="8" type="ORF">MXD59_25495</name>
</gene>
<proteinExistence type="inferred from homology"/>
<dbReference type="InterPro" id="IPR036188">
    <property type="entry name" value="FAD/NAD-bd_sf"/>
</dbReference>
<dbReference type="PANTHER" id="PTHR11552">
    <property type="entry name" value="GLUCOSE-METHANOL-CHOLINE GMC OXIDOREDUCTASE"/>
    <property type="match status" value="1"/>
</dbReference>
<dbReference type="Pfam" id="PF05199">
    <property type="entry name" value="GMC_oxred_C"/>
    <property type="match status" value="1"/>
</dbReference>
<comment type="similarity">
    <text evidence="2 5">Belongs to the GMC oxidoreductase family.</text>
</comment>
<dbReference type="PROSITE" id="PS00623">
    <property type="entry name" value="GMC_OXRED_1"/>
    <property type="match status" value="1"/>
</dbReference>
<keyword evidence="4 5" id="KW-0274">FAD</keyword>
<keyword evidence="9" id="KW-1185">Reference proteome</keyword>
<evidence type="ECO:0000259" key="7">
    <source>
        <dbReference type="PROSITE" id="PS00624"/>
    </source>
</evidence>
<dbReference type="Gene3D" id="3.30.410.40">
    <property type="match status" value="1"/>
</dbReference>
<dbReference type="SUPFAM" id="SSF54373">
    <property type="entry name" value="FAD-linked reductases, C-terminal domain"/>
    <property type="match status" value="1"/>
</dbReference>
<evidence type="ECO:0000256" key="5">
    <source>
        <dbReference type="RuleBase" id="RU003968"/>
    </source>
</evidence>
<dbReference type="PIRSF" id="PIRSF000137">
    <property type="entry name" value="Alcohol_oxidase"/>
    <property type="match status" value="1"/>
</dbReference>
<dbReference type="PANTHER" id="PTHR11552:SF147">
    <property type="entry name" value="CHOLINE DEHYDROGENASE, MITOCHONDRIAL"/>
    <property type="match status" value="1"/>
</dbReference>
<evidence type="ECO:0000313" key="9">
    <source>
        <dbReference type="Proteomes" id="UP001201873"/>
    </source>
</evidence>
<evidence type="ECO:0000259" key="6">
    <source>
        <dbReference type="PROSITE" id="PS00623"/>
    </source>
</evidence>
<comment type="cofactor">
    <cofactor evidence="1">
        <name>FAD</name>
        <dbReference type="ChEBI" id="CHEBI:57692"/>
    </cofactor>
</comment>
<sequence>MAEFDVVVVGAGASGAVLASRLSERADRRVLLVEAGSDHPSTEDFPKELLDSGLMAAMLPGHPNNWGLLANLTPDLPYTVARGRVLGGSTALNGTYFIRGRRADFDHWAAAGLDEWSYEQVLPFYRRLERDLQYGESDLHGGSGPITVTREIAHPHPVTEAFAEACASRGYPYEADKNGEQPAGYGPLPVNAVDGIRLNTGITYVNPARHRPNFEVLANTRALRVVLRDRVAVGVEVDTGGQRRTITAGEVVLSAGAIMSPHLLALSGIGPRADLEAAGIPMILDLPAVGKGFTDHPDLSFTWRSRRPIPPVTPGTPAFESVLNFPSGSAAYGEDLEIMPSLRSLADIAGLGAAVGRDHTATARMIRHPVATLRALRGVSIRRLAQQAAHRNELFLAIALQQAEARGTITTVSADPLAQPRIDYNYLSTRRDLARMREVVRVTVDLLTSHPFADLFGELGELDRLTLEDDDALDTWMKAHLATAIHASGSCRMGAADDSEAVVDQRGRVHGITGLRVADTSILPTVPSRGPAATAIMIGERIASFIDQPAEQGRPG</sequence>
<evidence type="ECO:0000256" key="2">
    <source>
        <dbReference type="ARBA" id="ARBA00010790"/>
    </source>
</evidence>
<dbReference type="InterPro" id="IPR000172">
    <property type="entry name" value="GMC_OxRdtase_N"/>
</dbReference>
<dbReference type="EMBL" id="JALKFT010000066">
    <property type="protein sequence ID" value="MCK9879072.1"/>
    <property type="molecule type" value="Genomic_DNA"/>
</dbReference>
<dbReference type="InterPro" id="IPR007867">
    <property type="entry name" value="GMC_OxRtase_C"/>
</dbReference>
<organism evidence="8 9">
    <name type="scientific">Frankia umida</name>
    <dbReference type="NCBI Taxonomy" id="573489"/>
    <lineage>
        <taxon>Bacteria</taxon>
        <taxon>Bacillati</taxon>
        <taxon>Actinomycetota</taxon>
        <taxon>Actinomycetes</taxon>
        <taxon>Frankiales</taxon>
        <taxon>Frankiaceae</taxon>
        <taxon>Frankia</taxon>
    </lineage>
</organism>
<dbReference type="Gene3D" id="3.50.50.60">
    <property type="entry name" value="FAD/NAD(P)-binding domain"/>
    <property type="match status" value="1"/>
</dbReference>
<comment type="caution">
    <text evidence="8">The sequence shown here is derived from an EMBL/GenBank/DDBJ whole genome shotgun (WGS) entry which is preliminary data.</text>
</comment>
<evidence type="ECO:0000256" key="1">
    <source>
        <dbReference type="ARBA" id="ARBA00001974"/>
    </source>
</evidence>
<dbReference type="PROSITE" id="PS00624">
    <property type="entry name" value="GMC_OXRED_2"/>
    <property type="match status" value="1"/>
</dbReference>
<dbReference type="RefSeq" id="WP_248827120.1">
    <property type="nucleotide sequence ID" value="NZ_JALKFT010000066.1"/>
</dbReference>
<dbReference type="Proteomes" id="UP001201873">
    <property type="component" value="Unassembled WGS sequence"/>
</dbReference>
<dbReference type="Pfam" id="PF00732">
    <property type="entry name" value="GMC_oxred_N"/>
    <property type="match status" value="1"/>
</dbReference>
<reference evidence="8 9" key="1">
    <citation type="submission" date="2022-04" db="EMBL/GenBank/DDBJ databases">
        <title>Genome diversity in the genus Frankia.</title>
        <authorList>
            <person name="Carlos-Shanley C."/>
            <person name="Hahn D."/>
        </authorList>
    </citation>
    <scope>NUCLEOTIDE SEQUENCE [LARGE SCALE GENOMIC DNA]</scope>
    <source>
        <strain evidence="8 9">Ag45/Mut15</strain>
    </source>
</reference>
<evidence type="ECO:0000256" key="4">
    <source>
        <dbReference type="ARBA" id="ARBA00022827"/>
    </source>
</evidence>
<evidence type="ECO:0000313" key="8">
    <source>
        <dbReference type="EMBL" id="MCK9879072.1"/>
    </source>
</evidence>
<keyword evidence="3 5" id="KW-0285">Flavoprotein</keyword>
<accession>A0ABT0K6A6</accession>